<dbReference type="AlphaFoldDB" id="A0A4D9D785"/>
<keyword evidence="3" id="KW-1185">Reference proteome</keyword>
<evidence type="ECO:0000313" key="2">
    <source>
        <dbReference type="EMBL" id="TFJ85315.1"/>
    </source>
</evidence>
<reference evidence="2 3" key="1">
    <citation type="submission" date="2019-01" db="EMBL/GenBank/DDBJ databases">
        <title>Nuclear Genome Assembly of the Microalgal Biofuel strain Nannochloropsis salina CCMP1776.</title>
        <authorList>
            <person name="Hovde B."/>
        </authorList>
    </citation>
    <scope>NUCLEOTIDE SEQUENCE [LARGE SCALE GENOMIC DNA]</scope>
    <source>
        <strain evidence="2 3">CCMP1776</strain>
    </source>
</reference>
<evidence type="ECO:0000313" key="3">
    <source>
        <dbReference type="Proteomes" id="UP000355283"/>
    </source>
</evidence>
<accession>A0A4D9D785</accession>
<name>A0A4D9D785_9STRA</name>
<protein>
    <submittedName>
        <fullName evidence="2">Uncharacterized protein</fullName>
    </submittedName>
</protein>
<organism evidence="2 3">
    <name type="scientific">Nannochloropsis salina CCMP1776</name>
    <dbReference type="NCBI Taxonomy" id="1027361"/>
    <lineage>
        <taxon>Eukaryota</taxon>
        <taxon>Sar</taxon>
        <taxon>Stramenopiles</taxon>
        <taxon>Ochrophyta</taxon>
        <taxon>Eustigmatophyceae</taxon>
        <taxon>Eustigmatales</taxon>
        <taxon>Monodopsidaceae</taxon>
        <taxon>Microchloropsis</taxon>
        <taxon>Microchloropsis salina</taxon>
    </lineage>
</organism>
<evidence type="ECO:0000256" key="1">
    <source>
        <dbReference type="SAM" id="MobiDB-lite"/>
    </source>
</evidence>
<proteinExistence type="predicted"/>
<dbReference type="Proteomes" id="UP000355283">
    <property type="component" value="Unassembled WGS sequence"/>
</dbReference>
<gene>
    <name evidence="2" type="ORF">NSK_003738</name>
</gene>
<feature type="region of interest" description="Disordered" evidence="1">
    <location>
        <begin position="1"/>
        <end position="34"/>
    </location>
</feature>
<comment type="caution">
    <text evidence="2">The sequence shown here is derived from an EMBL/GenBank/DDBJ whole genome shotgun (WGS) entry which is preliminary data.</text>
</comment>
<feature type="compositionally biased region" description="Low complexity" evidence="1">
    <location>
        <begin position="12"/>
        <end position="27"/>
    </location>
</feature>
<sequence>MRGRLRWGGRGRWAAPSPCPARPRAGALGEGPLPARRGAERRIEGPALGVRGAGVEGAWTDCRRVAGSRGLWAVRLALSTAGTGLVEGRGWEEQRGCLSASHPPPRARGKVAACAEEEARPLEAASWCKVRLVRVGGEPRFGGHRRQPRGDREVEGARTCQDPGVVAGAAAAAAAAAIADKDFDSVVMTQGSLEPGQRGVEGGAAAERAAVAACHSWAGPGEPRKKEEGAVETCHLPVL</sequence>
<dbReference type="EMBL" id="SDOX01000016">
    <property type="protein sequence ID" value="TFJ85315.1"/>
    <property type="molecule type" value="Genomic_DNA"/>
</dbReference>